<gene>
    <name evidence="10" type="ORF">ASZ90_005930</name>
</gene>
<dbReference type="AlphaFoldDB" id="A0A0W8FTR4"/>
<evidence type="ECO:0000256" key="4">
    <source>
        <dbReference type="ARBA" id="ARBA00022989"/>
    </source>
</evidence>
<feature type="transmembrane region" description="Helical" evidence="8">
    <location>
        <begin position="12"/>
        <end position="30"/>
    </location>
</feature>
<comment type="similarity">
    <text evidence="7">Belongs to the PpiD chaperone family.</text>
</comment>
<comment type="subcellular location">
    <subcellularLocation>
        <location evidence="1">Cell membrane</location>
        <topology evidence="1">Single-pass type II membrane protein</topology>
    </subcellularLocation>
</comment>
<evidence type="ECO:0000313" key="10">
    <source>
        <dbReference type="EMBL" id="KUG24267.1"/>
    </source>
</evidence>
<keyword evidence="4 8" id="KW-1133">Transmembrane helix</keyword>
<dbReference type="EMBL" id="LNQE01000854">
    <property type="protein sequence ID" value="KUG24267.1"/>
    <property type="molecule type" value="Genomic_DNA"/>
</dbReference>
<organism evidence="10">
    <name type="scientific">hydrocarbon metagenome</name>
    <dbReference type="NCBI Taxonomy" id="938273"/>
    <lineage>
        <taxon>unclassified sequences</taxon>
        <taxon>metagenomes</taxon>
        <taxon>ecological metagenomes</taxon>
    </lineage>
</organism>
<evidence type="ECO:0000259" key="9">
    <source>
        <dbReference type="Pfam" id="PF13145"/>
    </source>
</evidence>
<proteinExistence type="inferred from homology"/>
<evidence type="ECO:0000256" key="6">
    <source>
        <dbReference type="ARBA" id="ARBA00023186"/>
    </source>
</evidence>
<keyword evidence="10" id="KW-0413">Isomerase</keyword>
<keyword evidence="6" id="KW-0143">Chaperone</keyword>
<dbReference type="SUPFAM" id="SSF109998">
    <property type="entry name" value="Triger factor/SurA peptide-binding domain-like"/>
    <property type="match status" value="1"/>
</dbReference>
<dbReference type="GO" id="GO:0003755">
    <property type="term" value="F:peptidyl-prolyl cis-trans isomerase activity"/>
    <property type="evidence" value="ECO:0007669"/>
    <property type="project" value="UniProtKB-EC"/>
</dbReference>
<keyword evidence="2" id="KW-1003">Cell membrane</keyword>
<evidence type="ECO:0000256" key="7">
    <source>
        <dbReference type="ARBA" id="ARBA00038408"/>
    </source>
</evidence>
<dbReference type="InterPro" id="IPR027304">
    <property type="entry name" value="Trigger_fact/SurA_dom_sf"/>
</dbReference>
<evidence type="ECO:0000256" key="3">
    <source>
        <dbReference type="ARBA" id="ARBA00022692"/>
    </source>
</evidence>
<protein>
    <submittedName>
        <fullName evidence="10">Peptidyl-prolyl cis-trans isomerase ppid</fullName>
        <ecNumber evidence="10">5.2.1.8</ecNumber>
    </submittedName>
</protein>
<dbReference type="GO" id="GO:0005886">
    <property type="term" value="C:plasma membrane"/>
    <property type="evidence" value="ECO:0007669"/>
    <property type="project" value="UniProtKB-SubCell"/>
</dbReference>
<dbReference type="EC" id="5.2.1.8" evidence="10"/>
<evidence type="ECO:0000256" key="1">
    <source>
        <dbReference type="ARBA" id="ARBA00004401"/>
    </source>
</evidence>
<dbReference type="Pfam" id="PF13624">
    <property type="entry name" value="SurA_N_3"/>
    <property type="match status" value="1"/>
</dbReference>
<evidence type="ECO:0000256" key="5">
    <source>
        <dbReference type="ARBA" id="ARBA00023136"/>
    </source>
</evidence>
<dbReference type="Gene3D" id="1.10.4030.10">
    <property type="entry name" value="Porin chaperone SurA, peptide-binding domain"/>
    <property type="match status" value="1"/>
</dbReference>
<name>A0A0W8FTR4_9ZZZZ</name>
<keyword evidence="5 8" id="KW-0472">Membrane</keyword>
<evidence type="ECO:0000256" key="2">
    <source>
        <dbReference type="ARBA" id="ARBA00022475"/>
    </source>
</evidence>
<feature type="domain" description="PpiC" evidence="9">
    <location>
        <begin position="205"/>
        <end position="334"/>
    </location>
</feature>
<dbReference type="PANTHER" id="PTHR47529">
    <property type="entry name" value="PEPTIDYL-PROLYL CIS-TRANS ISOMERASE D"/>
    <property type="match status" value="1"/>
</dbReference>
<reference evidence="10" key="1">
    <citation type="journal article" date="2015" name="Proc. Natl. Acad. Sci. U.S.A.">
        <title>Networks of energetic and metabolic interactions define dynamics in microbial communities.</title>
        <authorList>
            <person name="Embree M."/>
            <person name="Liu J.K."/>
            <person name="Al-Bassam M.M."/>
            <person name="Zengler K."/>
        </authorList>
    </citation>
    <scope>NUCLEOTIDE SEQUENCE</scope>
</reference>
<dbReference type="InterPro" id="IPR000297">
    <property type="entry name" value="PPIase_PpiC"/>
</dbReference>
<dbReference type="PANTHER" id="PTHR47529:SF1">
    <property type="entry name" value="PERIPLASMIC CHAPERONE PPID"/>
    <property type="match status" value="1"/>
</dbReference>
<evidence type="ECO:0000256" key="8">
    <source>
        <dbReference type="SAM" id="Phobius"/>
    </source>
</evidence>
<keyword evidence="3 8" id="KW-0812">Transmembrane</keyword>
<comment type="caution">
    <text evidence="10">The sequence shown here is derived from an EMBL/GenBank/DDBJ whole genome shotgun (WGS) entry which is preliminary data.</text>
</comment>
<sequence>MLKFFREHARGWFMIAVIGIIIIVFVLYFGSSRDSRTANAIAIVDKKVISEAEFHNEYEKLVDMARLRLGAKLTPEILKKMDLKRKAHNDLLNRYIIAAKAADLNIEVSDEELRNMIMSTPALQTNGVFDERKYRQILRYNRLSAEDFENLQRFDLIANKIESIVREGIKISGQEVYDLYALQNQKININFVQISGKDIRKKITPTQPELEDYLKRNSNLFRVAEQIKIKYLSFKGADKGKQNAHLEAKKARDVIYQENNMEDYAKRNNLTVHYTDFFPINKLPSELTSIKNIAEELLDLREKDVSKVLTTENIYYLLQVLDKKASYVPKLNTIENEVRGNFIESETQILAGKEAQSILEKLKSGESLDKISKENGLKVIETGFFQPGNTIPKLGSNENVAEILFQLSTNKPYAEKPLLFNNTYVILKLKDVSKLDEKDFEAKKPMYQKILISIKREEAMQTWLEGNKEAMIKGKRIKIKKKVEDL</sequence>
<dbReference type="InterPro" id="IPR052029">
    <property type="entry name" value="PpiD_chaperone"/>
</dbReference>
<accession>A0A0W8FTR4</accession>
<dbReference type="Pfam" id="PF13145">
    <property type="entry name" value="Rotamase_2"/>
    <property type="match status" value="1"/>
</dbReference>